<feature type="region of interest" description="Disordered" evidence="2">
    <location>
        <begin position="551"/>
        <end position="579"/>
    </location>
</feature>
<feature type="region of interest" description="Disordered" evidence="2">
    <location>
        <begin position="1"/>
        <end position="40"/>
    </location>
</feature>
<dbReference type="InterPro" id="IPR003107">
    <property type="entry name" value="HAT"/>
</dbReference>
<dbReference type="SUPFAM" id="SSF48452">
    <property type="entry name" value="TPR-like"/>
    <property type="match status" value="2"/>
</dbReference>
<feature type="region of interest" description="Disordered" evidence="2">
    <location>
        <begin position="720"/>
        <end position="971"/>
    </location>
</feature>
<keyword evidence="5" id="KW-1185">Reference proteome</keyword>
<dbReference type="PANTHER" id="PTHR21563:SF3">
    <property type="entry name" value="ZINC FINGER C3H1 DOMAIN-CONTAINING PROTEIN"/>
    <property type="match status" value="1"/>
</dbReference>
<feature type="coiled-coil region" evidence="1">
    <location>
        <begin position="82"/>
        <end position="172"/>
    </location>
</feature>
<dbReference type="PANTHER" id="PTHR21563">
    <property type="entry name" value="ZINC FINGER C3H1 DOMAIN-CONTAINING PROTEIN"/>
    <property type="match status" value="1"/>
</dbReference>
<dbReference type="GO" id="GO:0006396">
    <property type="term" value="P:RNA processing"/>
    <property type="evidence" value="ECO:0007669"/>
    <property type="project" value="InterPro"/>
</dbReference>
<dbReference type="GO" id="GO:0005634">
    <property type="term" value="C:nucleus"/>
    <property type="evidence" value="ECO:0007669"/>
    <property type="project" value="TreeGrafter"/>
</dbReference>
<dbReference type="EMBL" id="JAURVH010001518">
    <property type="protein sequence ID" value="KAK5927294.1"/>
    <property type="molecule type" value="Genomic_DNA"/>
</dbReference>
<evidence type="ECO:0000313" key="4">
    <source>
        <dbReference type="EMBL" id="KAK5927294.1"/>
    </source>
</evidence>
<name>A0AAN8HXU1_CHAGU</name>
<feature type="compositionally biased region" description="Low complexity" evidence="2">
    <location>
        <begin position="913"/>
        <end position="923"/>
    </location>
</feature>
<accession>A0AAN8HXU1</accession>
<dbReference type="GO" id="GO:0000178">
    <property type="term" value="C:exosome (RNase complex)"/>
    <property type="evidence" value="ECO:0007669"/>
    <property type="project" value="TreeGrafter"/>
</dbReference>
<dbReference type="SMART" id="SM00386">
    <property type="entry name" value="HAT"/>
    <property type="match status" value="3"/>
</dbReference>
<evidence type="ECO:0000256" key="2">
    <source>
        <dbReference type="SAM" id="MobiDB-lite"/>
    </source>
</evidence>
<evidence type="ECO:0000259" key="3">
    <source>
        <dbReference type="Pfam" id="PF10650"/>
    </source>
</evidence>
<dbReference type="InterPro" id="IPR019607">
    <property type="entry name" value="Putative_zinc-finger_domain"/>
</dbReference>
<evidence type="ECO:0000256" key="1">
    <source>
        <dbReference type="SAM" id="Coils"/>
    </source>
</evidence>
<dbReference type="InterPro" id="IPR011990">
    <property type="entry name" value="TPR-like_helical_dom_sf"/>
</dbReference>
<gene>
    <name evidence="4" type="ORF">CgunFtcFv8_012465</name>
</gene>
<feature type="compositionally biased region" description="Low complexity" evidence="2">
    <location>
        <begin position="772"/>
        <end position="782"/>
    </location>
</feature>
<dbReference type="Gene3D" id="1.25.40.10">
    <property type="entry name" value="Tetratricopeptide repeat domain"/>
    <property type="match status" value="3"/>
</dbReference>
<dbReference type="InterPro" id="IPR039278">
    <property type="entry name" value="Red1"/>
</dbReference>
<dbReference type="Pfam" id="PF10650">
    <property type="entry name" value="zf-C3H1"/>
    <property type="match status" value="1"/>
</dbReference>
<feature type="region of interest" description="Disordered" evidence="2">
    <location>
        <begin position="187"/>
        <end position="206"/>
    </location>
</feature>
<reference evidence="4 5" key="1">
    <citation type="journal article" date="2023" name="Mol. Biol. Evol.">
        <title>Genomics of Secondarily Temperate Adaptation in the Only Non-Antarctic Icefish.</title>
        <authorList>
            <person name="Rivera-Colon A.G."/>
            <person name="Rayamajhi N."/>
            <person name="Minhas B.F."/>
            <person name="Madrigal G."/>
            <person name="Bilyk K.T."/>
            <person name="Yoon V."/>
            <person name="Hune M."/>
            <person name="Gregory S."/>
            <person name="Cheng C.H.C."/>
            <person name="Catchen J.M."/>
        </authorList>
    </citation>
    <scope>NUCLEOTIDE SEQUENCE [LARGE SCALE GENOMIC DNA]</scope>
    <source>
        <tissue evidence="4">White muscle</tissue>
    </source>
</reference>
<feature type="compositionally biased region" description="Low complexity" evidence="2">
    <location>
        <begin position="876"/>
        <end position="886"/>
    </location>
</feature>
<feature type="compositionally biased region" description="Low complexity" evidence="2">
    <location>
        <begin position="939"/>
        <end position="971"/>
    </location>
</feature>
<feature type="region of interest" description="Disordered" evidence="2">
    <location>
        <begin position="52"/>
        <end position="78"/>
    </location>
</feature>
<feature type="compositionally biased region" description="Polar residues" evidence="2">
    <location>
        <begin position="856"/>
        <end position="872"/>
    </location>
</feature>
<sequence>MIKEARRTVEAAKPKAASGSEKENNPGRTPEALPEAQRAEYRLLKEQIASREKQKLLKDLGAPPRGPSSPPVPDALQEASVRAAAERRLGEAEQRLSRHRELQQRDEAVLRHLLQQEQKKRESLKAAEGKALRVREQLQAAEKVVTANRTLLKKLQEQVQRVEQRFSLKQTVCERLQLQLSAAQQAAGGGAKRRADTIHSQPMKQRRLDPALRTAGGHFAELLAQKQRLQLLEREYALKIQQLKDRQALRSNPPRLRAAPREGGPVSASVREGGPVSVREGGPVSASLGEGGPVSASLGEGGPVSASVREGGRRPSLRRSSGSFTRPHLEQQGSPKDNKPLPLVPPPRTEVLGGLHLEALQQGGGPGGLGELLQREMLLLGGGVHSPSPTAQVVSVEIDAATSQSGSGDLKPVPYTAYHSPLLVFRSYRFSPYFRTKEKLPLSSVTYSNCMDPRRNFCRFELSGTCNDDLCRWQHMRDCTLTGNQLLQDFLSYNLSLIGCSETSSDKDISACTERYMQQLFGSNSVRMSLDQKAVLLVSKVNESRRHVPPFTTCKDPRSWRPSAQSSAPPQEDNPGGVSLDVCVSSEDKRYFLSETDDLSNLELSVLQSPRDTQLWIKLAFKYLQQSEACAAEGLEAALNTLSRALESNCGDPEVWSHYLSLFSRRGSRDELQQMCEMAVEHAPHYRVWWEFLTLEGSFEGKDFVCERLLQFLLMEAPPPSSQLMEAPPSTDRGSSPSSDRDSSQLMEPPPSTDRGSSPSSDRDSSQLMEAPPSTDRGSSPSSDRDSSQLMEPPPSTDRGSSPSSDRDSSQLMEAPPSIDRGSSPSSDRDSSQLMEPPPSSDRGSSQLMEAPPSSDRASSQLMEVPPSSSQLMEAPPSTDRGSSPSSDRDSSQLMEAPPSSDRGSSSQLMEAPPSSDRGSSPSSDRDSSSQLMEAPPYSDRGSSPSSDRGSSSQLMEAPPSSDRGSSPSSDRVSFQLMEALLYRVQLHLFSGRGGSALALLQGALKAPQLRSLLDHLSPSHRALLWLCFVHLTEFSRLPSLFPPAESGPGRLVSTESFLMPWRTPRDIRTPTHTLIQLFQDGVLQCSDERLSVSERMLACLPLHNNLLLLYRLLERYDEGVALCEALLLVCPDSAPLRVSLSELLLLRGDTEGGVNTWLTALTESPHNAELLYHCCCFLRAQERCSAIAPLVRCFMLSLCEEQQSVREPVDVLRQLLGFPSEELQRAPIITDLQEPLRQQRAYLHLIHCCWQRLHGSMDDTVDAYERALGSVLQRDQLHTLWMEYLEFSSVSLNRSKRFSNLIHRCLSTVPSRLCVPFNPAEFWSCYTFHNKVVTLYLRCLPKSQHALVLERLRYAMPNNTELGLRLLHQEWQDGNMEHLKFQVRMLSSHSPKCLAYWNIAIAVEKELKLTSEVRRLYHQALTNLPLCAELWKDRLLAAAADGDGPARLRRLLSRVQQVGVSLGLSERLALVTEDQ</sequence>
<feature type="compositionally biased region" description="Low complexity" evidence="2">
    <location>
        <begin position="728"/>
        <end position="738"/>
    </location>
</feature>
<comment type="caution">
    <text evidence="4">The sequence shown here is derived from an EMBL/GenBank/DDBJ whole genome shotgun (WGS) entry which is preliminary data.</text>
</comment>
<keyword evidence="1" id="KW-0175">Coiled coil</keyword>
<feature type="domain" description="Putative zinc-finger" evidence="3">
    <location>
        <begin position="457"/>
        <end position="477"/>
    </location>
</feature>
<evidence type="ECO:0000313" key="5">
    <source>
        <dbReference type="Proteomes" id="UP001331515"/>
    </source>
</evidence>
<feature type="compositionally biased region" description="Pro residues" evidence="2">
    <location>
        <begin position="64"/>
        <end position="73"/>
    </location>
</feature>
<protein>
    <recommendedName>
        <fullName evidence="3">Putative zinc-finger domain-containing protein</fullName>
    </recommendedName>
</protein>
<dbReference type="Proteomes" id="UP001331515">
    <property type="component" value="Unassembled WGS sequence"/>
</dbReference>
<feature type="compositionally biased region" description="Low complexity" evidence="2">
    <location>
        <begin position="816"/>
        <end position="826"/>
    </location>
</feature>
<proteinExistence type="predicted"/>
<feature type="region of interest" description="Disordered" evidence="2">
    <location>
        <begin position="248"/>
        <end position="345"/>
    </location>
</feature>
<organism evidence="4 5">
    <name type="scientific">Champsocephalus gunnari</name>
    <name type="common">Mackerel icefish</name>
    <dbReference type="NCBI Taxonomy" id="52237"/>
    <lineage>
        <taxon>Eukaryota</taxon>
        <taxon>Metazoa</taxon>
        <taxon>Chordata</taxon>
        <taxon>Craniata</taxon>
        <taxon>Vertebrata</taxon>
        <taxon>Euteleostomi</taxon>
        <taxon>Actinopterygii</taxon>
        <taxon>Neopterygii</taxon>
        <taxon>Teleostei</taxon>
        <taxon>Neoteleostei</taxon>
        <taxon>Acanthomorphata</taxon>
        <taxon>Eupercaria</taxon>
        <taxon>Perciformes</taxon>
        <taxon>Notothenioidei</taxon>
        <taxon>Channichthyidae</taxon>
        <taxon>Champsocephalus</taxon>
    </lineage>
</organism>
<feature type="compositionally biased region" description="Basic and acidic residues" evidence="2">
    <location>
        <begin position="1"/>
        <end position="13"/>
    </location>
</feature>